<organism evidence="2 3">
    <name type="scientific">Pedobacter rhodius</name>
    <dbReference type="NCBI Taxonomy" id="3004098"/>
    <lineage>
        <taxon>Bacteria</taxon>
        <taxon>Pseudomonadati</taxon>
        <taxon>Bacteroidota</taxon>
        <taxon>Sphingobacteriia</taxon>
        <taxon>Sphingobacteriales</taxon>
        <taxon>Sphingobacteriaceae</taxon>
        <taxon>Pedobacter</taxon>
    </lineage>
</organism>
<dbReference type="Gene3D" id="3.40.50.410">
    <property type="entry name" value="von Willebrand factor, type A domain"/>
    <property type="match status" value="1"/>
</dbReference>
<dbReference type="PANTHER" id="PTHR33608">
    <property type="entry name" value="BLL2464 PROTEIN"/>
    <property type="match status" value="1"/>
</dbReference>
<dbReference type="Proteomes" id="UP001144341">
    <property type="component" value="Unassembled WGS sequence"/>
</dbReference>
<comment type="caution">
    <text evidence="2">The sequence shown here is derived from an EMBL/GenBank/DDBJ whole genome shotgun (WGS) entry which is preliminary data.</text>
</comment>
<dbReference type="EMBL" id="JAPWGL010000001">
    <property type="protein sequence ID" value="MCZ4222440.1"/>
    <property type="molecule type" value="Genomic_DNA"/>
</dbReference>
<proteinExistence type="predicted"/>
<reference evidence="2" key="1">
    <citation type="submission" date="2022-12" db="EMBL/GenBank/DDBJ databases">
        <title>Genome sequence of SJ11.</title>
        <authorList>
            <person name="Woo H."/>
        </authorList>
    </citation>
    <scope>NUCLEOTIDE SEQUENCE</scope>
    <source>
        <strain evidence="2">SJ11</strain>
    </source>
</reference>
<dbReference type="RefSeq" id="WP_269414242.1">
    <property type="nucleotide sequence ID" value="NZ_JAPWGL010000001.1"/>
</dbReference>
<dbReference type="InterPro" id="IPR002881">
    <property type="entry name" value="DUF58"/>
</dbReference>
<protein>
    <submittedName>
        <fullName evidence="2">DUF58 domain-containing protein</fullName>
    </submittedName>
</protein>
<dbReference type="PANTHER" id="PTHR33608:SF7">
    <property type="entry name" value="DUF58 DOMAIN-CONTAINING PROTEIN"/>
    <property type="match status" value="1"/>
</dbReference>
<sequence>MSKLLDPKVLMAIKELNLSAKMTIDGFMSGINKSTIKGAGLEFSQYRSYQPGDDLRSLDWKMFARSDRYYIRESEVETNIAVRILIDASASMNHSDGDFTKIDYAKYLGASLAYLANLQGDAIGLYVFQHSGIFSMTPKQDFQHLTRLFYQLESINPDGTFTKPIHYKELFAGAQKRELLIFVTDLYQTDDEIINLLDTLNTLRHEIVVFHVVSRNELDLDFKGYTTFEDLETGETIQIDQTKARAEYKTKFANYLEETRVKMLDRRIFYRTMCTDEPLDQALRDFLKQRSKLRI</sequence>
<dbReference type="InterPro" id="IPR036465">
    <property type="entry name" value="vWFA_dom_sf"/>
</dbReference>
<gene>
    <name evidence="2" type="ORF">O0931_03935</name>
</gene>
<keyword evidence="3" id="KW-1185">Reference proteome</keyword>
<dbReference type="SUPFAM" id="SSF53300">
    <property type="entry name" value="vWA-like"/>
    <property type="match status" value="1"/>
</dbReference>
<feature type="domain" description="DUF58" evidence="1">
    <location>
        <begin position="45"/>
        <end position="253"/>
    </location>
</feature>
<evidence type="ECO:0000259" key="1">
    <source>
        <dbReference type="Pfam" id="PF01882"/>
    </source>
</evidence>
<evidence type="ECO:0000313" key="2">
    <source>
        <dbReference type="EMBL" id="MCZ4222440.1"/>
    </source>
</evidence>
<name>A0ABT4KU25_9SPHI</name>
<accession>A0ABT4KU25</accession>
<dbReference type="Pfam" id="PF01882">
    <property type="entry name" value="DUF58"/>
    <property type="match status" value="1"/>
</dbReference>
<evidence type="ECO:0000313" key="3">
    <source>
        <dbReference type="Proteomes" id="UP001144341"/>
    </source>
</evidence>